<reference evidence="1 2" key="1">
    <citation type="journal article" date="2019" name="Commun. Biol.">
        <title>The bagworm genome reveals a unique fibroin gene that provides high tensile strength.</title>
        <authorList>
            <person name="Kono N."/>
            <person name="Nakamura H."/>
            <person name="Ohtoshi R."/>
            <person name="Tomita M."/>
            <person name="Numata K."/>
            <person name="Arakawa K."/>
        </authorList>
    </citation>
    <scope>NUCLEOTIDE SEQUENCE [LARGE SCALE GENOMIC DNA]</scope>
</reference>
<keyword evidence="2" id="KW-1185">Reference proteome</keyword>
<dbReference type="AlphaFoldDB" id="A0A4C1XEE6"/>
<comment type="caution">
    <text evidence="1">The sequence shown here is derived from an EMBL/GenBank/DDBJ whole genome shotgun (WGS) entry which is preliminary data.</text>
</comment>
<accession>A0A4C1XEE6</accession>
<evidence type="ECO:0000313" key="2">
    <source>
        <dbReference type="Proteomes" id="UP000299102"/>
    </source>
</evidence>
<dbReference type="EMBL" id="BGZK01000836">
    <property type="protein sequence ID" value="GBP62256.1"/>
    <property type="molecule type" value="Genomic_DNA"/>
</dbReference>
<evidence type="ECO:0000313" key="1">
    <source>
        <dbReference type="EMBL" id="GBP62256.1"/>
    </source>
</evidence>
<organism evidence="1 2">
    <name type="scientific">Eumeta variegata</name>
    <name type="common">Bagworm moth</name>
    <name type="synonym">Eumeta japonica</name>
    <dbReference type="NCBI Taxonomy" id="151549"/>
    <lineage>
        <taxon>Eukaryota</taxon>
        <taxon>Metazoa</taxon>
        <taxon>Ecdysozoa</taxon>
        <taxon>Arthropoda</taxon>
        <taxon>Hexapoda</taxon>
        <taxon>Insecta</taxon>
        <taxon>Pterygota</taxon>
        <taxon>Neoptera</taxon>
        <taxon>Endopterygota</taxon>
        <taxon>Lepidoptera</taxon>
        <taxon>Glossata</taxon>
        <taxon>Ditrysia</taxon>
        <taxon>Tineoidea</taxon>
        <taxon>Psychidae</taxon>
        <taxon>Oiketicinae</taxon>
        <taxon>Eumeta</taxon>
    </lineage>
</organism>
<sequence>MYATHMCNGCTTYKMQCISPINDHGLIKSSVPWEIIAPRSHAALPPTTNIEMSTKTLGAANSNRHQRYDGFSRYDVLRCSGSRDYNPRNLRESARVLSITVATLLVSRSCDRCEQVILKHRSLTRLRPPAYKHIKLTKEQGFHATIADLTARSAEMSHVNAGAARARYTVTIQLHIINPVKRFSEVDNMFFRVPYSIRNPYSFTMSVFLYLKWYVFDEPNRATGGTDERAVSSMTLVRREAANALRTSSSTGVGGGDGPRIGSTPGADATGLRFFGGGSPGDRRCDRVRHLVPRARRQRMFSRGLNSILTEKLDFVLFLRRPL</sequence>
<protein>
    <submittedName>
        <fullName evidence="1">Uncharacterized protein</fullName>
    </submittedName>
</protein>
<dbReference type="Proteomes" id="UP000299102">
    <property type="component" value="Unassembled WGS sequence"/>
</dbReference>
<name>A0A4C1XEE6_EUMVA</name>
<gene>
    <name evidence="1" type="ORF">EVAR_44664_1</name>
</gene>
<proteinExistence type="predicted"/>